<dbReference type="InterPro" id="IPR006059">
    <property type="entry name" value="SBP"/>
</dbReference>
<sequence>MNRFRNLLLAGTLAFASPALAQQTMYVAGPGGSTQKLFQSQIIPEFESKHNVKITYVPGISSEIVAKLQAQAGKQEINVAIFDDGPLYQAIQFGYCDKLSDAPIYKDIYPFAQFGGNGIGVGLVATGIAYNAANYKKKGWPAPTSWKDLTDRKLEGRLTASSLSGTYGVHTLVMFARINGGDESNIEPGFDSIRKSLAPNVLSWSSSPAKLAEMFQNNDVDVAVWGSSRAIALKNTGFPMEFVYPKEGTPALVLGACPVVQNSLPEASQAFLQYLVTPEIQAKLATEGFGPTNRQTRLDDKLAAQVPYGDERVGRMISVKWSEINKNRAEWTNRWNRTIER</sequence>
<feature type="chain" id="PRO_5045148786" evidence="3">
    <location>
        <begin position="22"/>
        <end position="341"/>
    </location>
</feature>
<gene>
    <name evidence="4" type="ORF">SAMN05421844_101140</name>
</gene>
<dbReference type="Proteomes" id="UP000199468">
    <property type="component" value="Unassembled WGS sequence"/>
</dbReference>
<evidence type="ECO:0000313" key="4">
    <source>
        <dbReference type="EMBL" id="SDF24001.1"/>
    </source>
</evidence>
<reference evidence="4 5" key="1">
    <citation type="submission" date="2016-10" db="EMBL/GenBank/DDBJ databases">
        <authorList>
            <person name="Varghese N."/>
            <person name="Submissions S."/>
        </authorList>
    </citation>
    <scope>NUCLEOTIDE SEQUENCE [LARGE SCALE GENOMIC DNA]</scope>
    <source>
        <strain evidence="4 5">DSM 26672</strain>
    </source>
</reference>
<dbReference type="Pfam" id="PF13416">
    <property type="entry name" value="SBP_bac_8"/>
    <property type="match status" value="1"/>
</dbReference>
<evidence type="ECO:0000256" key="2">
    <source>
        <dbReference type="ARBA" id="ARBA00022764"/>
    </source>
</evidence>
<proteinExistence type="predicted"/>
<evidence type="ECO:0000313" key="5">
    <source>
        <dbReference type="Proteomes" id="UP000199468"/>
    </source>
</evidence>
<name>A0ABY0NGS4_9HYPH</name>
<organism evidence="4 5">
    <name type="scientific">Bosea robiniae</name>
    <dbReference type="NCBI Taxonomy" id="1036780"/>
    <lineage>
        <taxon>Bacteria</taxon>
        <taxon>Pseudomonadati</taxon>
        <taxon>Pseudomonadota</taxon>
        <taxon>Alphaproteobacteria</taxon>
        <taxon>Hyphomicrobiales</taxon>
        <taxon>Boseaceae</taxon>
        <taxon>Bosea</taxon>
    </lineage>
</organism>
<dbReference type="CDD" id="cd13589">
    <property type="entry name" value="PBP2_polyamine_RpCGA009"/>
    <property type="match status" value="1"/>
</dbReference>
<keyword evidence="1 3" id="KW-0732">Signal</keyword>
<feature type="signal peptide" evidence="3">
    <location>
        <begin position="1"/>
        <end position="21"/>
    </location>
</feature>
<dbReference type="Gene3D" id="3.40.190.10">
    <property type="entry name" value="Periplasmic binding protein-like II"/>
    <property type="match status" value="2"/>
</dbReference>
<dbReference type="EMBL" id="FNBZ01000001">
    <property type="protein sequence ID" value="SDF24001.1"/>
    <property type="molecule type" value="Genomic_DNA"/>
</dbReference>
<comment type="caution">
    <text evidence="4">The sequence shown here is derived from an EMBL/GenBank/DDBJ whole genome shotgun (WGS) entry which is preliminary data.</text>
</comment>
<keyword evidence="2" id="KW-0574">Periplasm</keyword>
<dbReference type="PANTHER" id="PTHR30006">
    <property type="entry name" value="THIAMINE-BINDING PERIPLASMIC PROTEIN-RELATED"/>
    <property type="match status" value="1"/>
</dbReference>
<dbReference type="SUPFAM" id="SSF53850">
    <property type="entry name" value="Periplasmic binding protein-like II"/>
    <property type="match status" value="1"/>
</dbReference>
<evidence type="ECO:0000256" key="3">
    <source>
        <dbReference type="SAM" id="SignalP"/>
    </source>
</evidence>
<dbReference type="PANTHER" id="PTHR30006:SF2">
    <property type="entry name" value="ABC TRANSPORTER SUBSTRATE-BINDING PROTEIN"/>
    <property type="match status" value="1"/>
</dbReference>
<evidence type="ECO:0000256" key="1">
    <source>
        <dbReference type="ARBA" id="ARBA00022729"/>
    </source>
</evidence>
<protein>
    <submittedName>
        <fullName evidence="4">Spermidine/putrescine transport system substrate-binding protein</fullName>
    </submittedName>
</protein>
<keyword evidence="5" id="KW-1185">Reference proteome</keyword>
<accession>A0ABY0NGS4</accession>